<dbReference type="OrthoDB" id="3851768at2"/>
<keyword evidence="2" id="KW-1133">Transmembrane helix</keyword>
<feature type="region of interest" description="Disordered" evidence="1">
    <location>
        <begin position="1"/>
        <end position="39"/>
    </location>
</feature>
<organism evidence="3 4">
    <name type="scientific">Streptomyces nitrosporeus</name>
    <dbReference type="NCBI Taxonomy" id="28894"/>
    <lineage>
        <taxon>Bacteria</taxon>
        <taxon>Bacillati</taxon>
        <taxon>Actinomycetota</taxon>
        <taxon>Actinomycetes</taxon>
        <taxon>Kitasatosporales</taxon>
        <taxon>Streptomycetaceae</taxon>
        <taxon>Streptomyces</taxon>
    </lineage>
</organism>
<proteinExistence type="predicted"/>
<dbReference type="EMBL" id="CP023702">
    <property type="protein sequence ID" value="QEU73247.1"/>
    <property type="molecule type" value="Genomic_DNA"/>
</dbReference>
<sequence>MSEQTVTPAEAAPVGEPAPVLPPAPAGASAGQDGGPVPVKPPRRVLRAVARWTAAVLVFGAVGTGTAFGIASMERTDVPGLATEGDGRWDYPELSLPALPEGSPRPFNPGNTAQIHHADLRKLLIPAPEGATVDKKLTGGWTTPEQFASEYGEGSRERVTGELRDSALRHIAVRGWTMPDGTESRVYLLRFNSVGYAMAFRDDLYIGSGPGEALEGKKELVFDEDWEGDGKVPGTVAYVYTDPAKNGREHMRAAYVQAGDTLALIVHRQEGQGSDLKVPFHQTVVLQNQLLG</sequence>
<keyword evidence="4" id="KW-1185">Reference proteome</keyword>
<gene>
    <name evidence="3" type="ORF">CP967_15625</name>
</gene>
<evidence type="ECO:0000313" key="3">
    <source>
        <dbReference type="EMBL" id="QEU73247.1"/>
    </source>
</evidence>
<name>A0A5J6FBU9_9ACTN</name>
<dbReference type="Proteomes" id="UP000326178">
    <property type="component" value="Chromosome"/>
</dbReference>
<reference evidence="3 4" key="1">
    <citation type="submission" date="2017-09" db="EMBL/GenBank/DDBJ databases">
        <authorList>
            <person name="Lee N."/>
            <person name="Cho B.-K."/>
        </authorList>
    </citation>
    <scope>NUCLEOTIDE SEQUENCE [LARGE SCALE GENOMIC DNA]</scope>
    <source>
        <strain evidence="3 4">ATCC 12769</strain>
    </source>
</reference>
<dbReference type="KEGG" id="snk:CP967_15625"/>
<dbReference type="AlphaFoldDB" id="A0A5J6FBU9"/>
<evidence type="ECO:0000313" key="4">
    <source>
        <dbReference type="Proteomes" id="UP000326178"/>
    </source>
</evidence>
<feature type="compositionally biased region" description="Low complexity" evidence="1">
    <location>
        <begin position="26"/>
        <end position="37"/>
    </location>
</feature>
<keyword evidence="2" id="KW-0812">Transmembrane</keyword>
<dbReference type="RefSeq" id="WP_150488559.1">
    <property type="nucleotide sequence ID" value="NZ_BMUV01000013.1"/>
</dbReference>
<keyword evidence="2" id="KW-0472">Membrane</keyword>
<feature type="transmembrane region" description="Helical" evidence="2">
    <location>
        <begin position="49"/>
        <end position="71"/>
    </location>
</feature>
<protein>
    <submittedName>
        <fullName evidence="3">Uncharacterized protein</fullName>
    </submittedName>
</protein>
<feature type="compositionally biased region" description="Low complexity" evidence="1">
    <location>
        <begin position="8"/>
        <end position="18"/>
    </location>
</feature>
<evidence type="ECO:0000256" key="2">
    <source>
        <dbReference type="SAM" id="Phobius"/>
    </source>
</evidence>
<accession>A0A5J6FBU9</accession>
<evidence type="ECO:0000256" key="1">
    <source>
        <dbReference type="SAM" id="MobiDB-lite"/>
    </source>
</evidence>